<sequence>MVQLRFLRGGQRQFIQRIHKGFPASRPAPGRLAQMPCAKTVAQLQCFGALDQKSGTQLGAFGDEQPAKRLCGAGALDCASHRQRDVHVQVGKVGFGLFGTAACGQIVDDHLQRRLVVQALQFTLKQVLSDHKTCITGQRLERRMGLDCLVELFVRCVGDLIQSLRTQGRSVLIKRHRSLPC</sequence>
<dbReference type="Proteomes" id="UP000247480">
    <property type="component" value="Unassembled WGS sequence"/>
</dbReference>
<comment type="caution">
    <text evidence="1">The sequence shown here is derived from an EMBL/GenBank/DDBJ whole genome shotgun (WGS) entry which is preliminary data.</text>
</comment>
<evidence type="ECO:0000313" key="1">
    <source>
        <dbReference type="EMBL" id="GBH12439.1"/>
    </source>
</evidence>
<protein>
    <submittedName>
        <fullName evidence="1">CO or xanthine dehydrogenase</fullName>
    </submittedName>
</protein>
<evidence type="ECO:0000313" key="2">
    <source>
        <dbReference type="Proteomes" id="UP000247480"/>
    </source>
</evidence>
<organism evidence="1 2">
    <name type="scientific">Pseudomonas syringae pv. actinidiae</name>
    <dbReference type="NCBI Taxonomy" id="103796"/>
    <lineage>
        <taxon>Bacteria</taxon>
        <taxon>Pseudomonadati</taxon>
        <taxon>Pseudomonadota</taxon>
        <taxon>Gammaproteobacteria</taxon>
        <taxon>Pseudomonadales</taxon>
        <taxon>Pseudomonadaceae</taxon>
        <taxon>Pseudomonas</taxon>
        <taxon>Pseudomonas syringae</taxon>
    </lineage>
</organism>
<dbReference type="AlphaFoldDB" id="A0A2V0QHF9"/>
<accession>A0A2V0QHF9</accession>
<reference evidence="1 2" key="1">
    <citation type="submission" date="2018-04" db="EMBL/GenBank/DDBJ databases">
        <title>Draft genome sequence of Pseudomonas syringae pv. actinidiae biovar 1 strains isolated from kiwifruit in Kagawa prefecture.</title>
        <authorList>
            <person name="Tabuchi M."/>
            <person name="Saito M."/>
            <person name="Fujiwara S."/>
            <person name="Sasa N."/>
            <person name="Akimitsu K."/>
            <person name="Gomi K."/>
            <person name="Konishi-Sugita S."/>
            <person name="Hamano K."/>
            <person name="Kataoka I."/>
        </authorList>
    </citation>
    <scope>NUCLEOTIDE SEQUENCE [LARGE SCALE GENOMIC DNA]</scope>
    <source>
        <strain evidence="1 2">MAFF212206</strain>
    </source>
</reference>
<dbReference type="EMBL" id="BGJZ01000307">
    <property type="protein sequence ID" value="GBH12439.1"/>
    <property type="molecule type" value="Genomic_DNA"/>
</dbReference>
<name>A0A2V0QHF9_PSESF</name>
<gene>
    <name evidence="1" type="ORF">KPSA1_05905</name>
</gene>
<proteinExistence type="predicted"/>